<sequence length="117" mass="12723">MLRTLSHGHRLHNNIQAGSQGHLSWVPKASQLQTMARGLPETGLIAYWKLSPAVALPPRGDLSCNPSFQETENTHVLKVDSPSVDGSQASCFFNEETGDNLAANERPTCGREEVIVT</sequence>
<proteinExistence type="predicted"/>
<organism evidence="1 2">
    <name type="scientific">Platanthera guangdongensis</name>
    <dbReference type="NCBI Taxonomy" id="2320717"/>
    <lineage>
        <taxon>Eukaryota</taxon>
        <taxon>Viridiplantae</taxon>
        <taxon>Streptophyta</taxon>
        <taxon>Embryophyta</taxon>
        <taxon>Tracheophyta</taxon>
        <taxon>Spermatophyta</taxon>
        <taxon>Magnoliopsida</taxon>
        <taxon>Liliopsida</taxon>
        <taxon>Asparagales</taxon>
        <taxon>Orchidaceae</taxon>
        <taxon>Orchidoideae</taxon>
        <taxon>Orchideae</taxon>
        <taxon>Orchidinae</taxon>
        <taxon>Platanthera</taxon>
    </lineage>
</organism>
<reference evidence="1 2" key="1">
    <citation type="journal article" date="2022" name="Nat. Plants">
        <title>Genomes of leafy and leafless Platanthera orchids illuminate the evolution of mycoheterotrophy.</title>
        <authorList>
            <person name="Li M.H."/>
            <person name="Liu K.W."/>
            <person name="Li Z."/>
            <person name="Lu H.C."/>
            <person name="Ye Q.L."/>
            <person name="Zhang D."/>
            <person name="Wang J.Y."/>
            <person name="Li Y.F."/>
            <person name="Zhong Z.M."/>
            <person name="Liu X."/>
            <person name="Yu X."/>
            <person name="Liu D.K."/>
            <person name="Tu X.D."/>
            <person name="Liu B."/>
            <person name="Hao Y."/>
            <person name="Liao X.Y."/>
            <person name="Jiang Y.T."/>
            <person name="Sun W.H."/>
            <person name="Chen J."/>
            <person name="Chen Y.Q."/>
            <person name="Ai Y."/>
            <person name="Zhai J.W."/>
            <person name="Wu S.S."/>
            <person name="Zhou Z."/>
            <person name="Hsiao Y.Y."/>
            <person name="Wu W.L."/>
            <person name="Chen Y.Y."/>
            <person name="Lin Y.F."/>
            <person name="Hsu J.L."/>
            <person name="Li C.Y."/>
            <person name="Wang Z.W."/>
            <person name="Zhao X."/>
            <person name="Zhong W.Y."/>
            <person name="Ma X.K."/>
            <person name="Ma L."/>
            <person name="Huang J."/>
            <person name="Chen G.Z."/>
            <person name="Huang M.Z."/>
            <person name="Huang L."/>
            <person name="Peng D.H."/>
            <person name="Luo Y.B."/>
            <person name="Zou S.Q."/>
            <person name="Chen S.P."/>
            <person name="Lan S."/>
            <person name="Tsai W.C."/>
            <person name="Van de Peer Y."/>
            <person name="Liu Z.J."/>
        </authorList>
    </citation>
    <scope>NUCLEOTIDE SEQUENCE [LARGE SCALE GENOMIC DNA]</scope>
    <source>
        <strain evidence="1">Lor288</strain>
    </source>
</reference>
<comment type="caution">
    <text evidence="1">The sequence shown here is derived from an EMBL/GenBank/DDBJ whole genome shotgun (WGS) entry which is preliminary data.</text>
</comment>
<evidence type="ECO:0000313" key="1">
    <source>
        <dbReference type="EMBL" id="KAK8945654.1"/>
    </source>
</evidence>
<name>A0ABR2LNP7_9ASPA</name>
<gene>
    <name evidence="1" type="ORF">KSP40_PGU006008</name>
</gene>
<accession>A0ABR2LNP7</accession>
<dbReference type="EMBL" id="JBBWWR010000017">
    <property type="protein sequence ID" value="KAK8945654.1"/>
    <property type="molecule type" value="Genomic_DNA"/>
</dbReference>
<keyword evidence="2" id="KW-1185">Reference proteome</keyword>
<dbReference type="Proteomes" id="UP001412067">
    <property type="component" value="Unassembled WGS sequence"/>
</dbReference>
<protein>
    <submittedName>
        <fullName evidence="1">Uncharacterized protein</fullName>
    </submittedName>
</protein>
<evidence type="ECO:0000313" key="2">
    <source>
        <dbReference type="Proteomes" id="UP001412067"/>
    </source>
</evidence>